<name>A0AAX3BCT7_9SPIR</name>
<reference evidence="1" key="2">
    <citation type="submission" date="2022-06" db="EMBL/GenBank/DDBJ databases">
        <title>Thermospira aquatica gen. nov., sp. nov.</title>
        <authorList>
            <person name="Ben Ali Gam Z."/>
            <person name="Labat M."/>
        </authorList>
    </citation>
    <scope>NUCLEOTIDE SEQUENCE</scope>
    <source>
        <strain evidence="1">F1F22</strain>
    </source>
</reference>
<reference evidence="1" key="1">
    <citation type="submission" date="2021-04" db="EMBL/GenBank/DDBJ databases">
        <authorList>
            <person name="Postec A."/>
        </authorList>
    </citation>
    <scope>NUCLEOTIDE SEQUENCE</scope>
    <source>
        <strain evidence="1">F1F22</strain>
    </source>
</reference>
<dbReference type="EMBL" id="CP073355">
    <property type="protein sequence ID" value="URA10073.1"/>
    <property type="molecule type" value="Genomic_DNA"/>
</dbReference>
<dbReference type="RefSeq" id="WP_271435206.1">
    <property type="nucleotide sequence ID" value="NZ_CP073355.1"/>
</dbReference>
<gene>
    <name evidence="1" type="ORF">KDW03_11415</name>
</gene>
<accession>A0AAX3BCT7</accession>
<protein>
    <submittedName>
        <fullName evidence="1">Uncharacterized protein</fullName>
    </submittedName>
</protein>
<organism evidence="1 2">
    <name type="scientific">Thermospira aquatica</name>
    <dbReference type="NCBI Taxonomy" id="2828656"/>
    <lineage>
        <taxon>Bacteria</taxon>
        <taxon>Pseudomonadati</taxon>
        <taxon>Spirochaetota</taxon>
        <taxon>Spirochaetia</taxon>
        <taxon>Brevinematales</taxon>
        <taxon>Thermospiraceae</taxon>
        <taxon>Thermospira</taxon>
    </lineage>
</organism>
<proteinExistence type="predicted"/>
<dbReference type="Proteomes" id="UP001056539">
    <property type="component" value="Chromosome"/>
</dbReference>
<evidence type="ECO:0000313" key="1">
    <source>
        <dbReference type="EMBL" id="URA10073.1"/>
    </source>
</evidence>
<dbReference type="KEGG" id="taqu:KDW03_11415"/>
<sequence>MALLEDFKAMVNGLIDHADDILFLDLKVKMKNGNYIHYRVDHKKEQKLREKLAKMANKKNKNTPPQ</sequence>
<keyword evidence="2" id="KW-1185">Reference proteome</keyword>
<dbReference type="AlphaFoldDB" id="A0AAX3BCT7"/>
<evidence type="ECO:0000313" key="2">
    <source>
        <dbReference type="Proteomes" id="UP001056539"/>
    </source>
</evidence>